<dbReference type="Proteomes" id="UP000199147">
    <property type="component" value="Unassembled WGS sequence"/>
</dbReference>
<dbReference type="AlphaFoldDB" id="A0A0H5RPX3"/>
<evidence type="ECO:0000313" key="1">
    <source>
        <dbReference type="EMBL" id="CRZ16018.1"/>
    </source>
</evidence>
<dbReference type="RefSeq" id="WP_090515932.1">
    <property type="nucleotide sequence ID" value="NZ_CWKH01000001.1"/>
</dbReference>
<evidence type="ECO:0008006" key="3">
    <source>
        <dbReference type="Google" id="ProtNLM"/>
    </source>
</evidence>
<dbReference type="EMBL" id="CWKH01000001">
    <property type="protein sequence ID" value="CRZ16018.1"/>
    <property type="molecule type" value="Genomic_DNA"/>
</dbReference>
<accession>A0A0H5RPX3</accession>
<dbReference type="OrthoDB" id="4760221at2"/>
<protein>
    <recommendedName>
        <fullName evidence="3">Type VII secretion-associated protein</fullName>
    </recommendedName>
</protein>
<dbReference type="STRING" id="146018.BN2156_02882"/>
<name>A0A0H5RPX3_9MYCO</name>
<proteinExistence type="predicted"/>
<reference evidence="2" key="1">
    <citation type="submission" date="2015-07" db="EMBL/GenBank/DDBJ databases">
        <authorList>
            <person name="Urmite Genomes"/>
        </authorList>
    </citation>
    <scope>NUCLEOTIDE SEQUENCE [LARGE SCALE GENOMIC DNA]</scope>
    <source>
        <strain evidence="2">type strain: ATCC 49404</strain>
    </source>
</reference>
<sequence>MTPVVVEVGPVTVRGPGPVSDVAATAVASIDDEIALVDDGPVAVSDLWAEVLVTAAAGARRLTLVFPTWWTADQCERVRVAATASGAEVAVRQRVQVVSAACTSAAWVVVEIAVEVVMVSGSDGASVTLARHGEGEPDPETVVRAVFATAGPSAEVVVDAPAEVAGAMSLGTAVMAGLRRRGSTAALADTVAWHEAPLASEAPAVAARIGRRVPPGRIAIGAAAVLAAVLGTIAFAHGGPGDGVAMAVLVEGRVAVQIPAGWTVRRITDGPGSARVQVVSPTDPMVMIHLTQSGVGDGAVADILRRALQGQPDGVFTDFDPAAVVAARPVVSYREVRTGREIRWAVFVDGAVRIAIGCQSVPGHAEAVRSACEAATRSAHTAL</sequence>
<keyword evidence="2" id="KW-1185">Reference proteome</keyword>
<organism evidence="1 2">
    <name type="scientific">Mycolicibacterium neworleansense</name>
    <dbReference type="NCBI Taxonomy" id="146018"/>
    <lineage>
        <taxon>Bacteria</taxon>
        <taxon>Bacillati</taxon>
        <taxon>Actinomycetota</taxon>
        <taxon>Actinomycetes</taxon>
        <taxon>Mycobacteriales</taxon>
        <taxon>Mycobacteriaceae</taxon>
        <taxon>Mycolicibacterium</taxon>
    </lineage>
</organism>
<evidence type="ECO:0000313" key="2">
    <source>
        <dbReference type="Proteomes" id="UP000199147"/>
    </source>
</evidence>
<gene>
    <name evidence="1" type="ORF">BN2156_02882</name>
</gene>
<dbReference type="NCBIfam" id="TIGR03931">
    <property type="entry name" value="T7SS_Rv3446c"/>
    <property type="match status" value="1"/>
</dbReference>
<dbReference type="InterPro" id="IPR023840">
    <property type="entry name" value="T7SS_Rv3446c"/>
</dbReference>